<dbReference type="AlphaFoldDB" id="A0A8H9M969"/>
<evidence type="ECO:0000256" key="1">
    <source>
        <dbReference type="SAM" id="Phobius"/>
    </source>
</evidence>
<name>A0A8H9M969_9BURK</name>
<evidence type="ECO:0000313" key="3">
    <source>
        <dbReference type="Proteomes" id="UP000608923"/>
    </source>
</evidence>
<keyword evidence="1" id="KW-0472">Membrane</keyword>
<organism evidence="2 3">
    <name type="scientific">Alcaligenes pakistanensis</name>
    <dbReference type="NCBI Taxonomy" id="1482717"/>
    <lineage>
        <taxon>Bacteria</taxon>
        <taxon>Pseudomonadati</taxon>
        <taxon>Pseudomonadota</taxon>
        <taxon>Betaproteobacteria</taxon>
        <taxon>Burkholderiales</taxon>
        <taxon>Alcaligenaceae</taxon>
        <taxon>Alcaligenes</taxon>
    </lineage>
</organism>
<dbReference type="Proteomes" id="UP000608923">
    <property type="component" value="Unassembled WGS sequence"/>
</dbReference>
<feature type="transmembrane region" description="Helical" evidence="1">
    <location>
        <begin position="39"/>
        <end position="62"/>
    </location>
</feature>
<protein>
    <submittedName>
        <fullName evidence="2">Uncharacterized protein</fullName>
    </submittedName>
</protein>
<comment type="caution">
    <text evidence="2">The sequence shown here is derived from an EMBL/GenBank/DDBJ whole genome shotgun (WGS) entry which is preliminary data.</text>
</comment>
<proteinExistence type="predicted"/>
<gene>
    <name evidence="2" type="ORF">GCM10010096_35400</name>
</gene>
<dbReference type="RefSeq" id="WP_189393990.1">
    <property type="nucleotide sequence ID" value="NZ_BMZN01000006.1"/>
</dbReference>
<keyword evidence="3" id="KW-1185">Reference proteome</keyword>
<accession>A0A8H9M969</accession>
<keyword evidence="1" id="KW-1133">Transmembrane helix</keyword>
<reference evidence="3" key="1">
    <citation type="journal article" date="2019" name="Int. J. Syst. Evol. Microbiol.">
        <title>The Global Catalogue of Microorganisms (GCM) 10K type strain sequencing project: providing services to taxonomists for standard genome sequencing and annotation.</title>
        <authorList>
            <consortium name="The Broad Institute Genomics Platform"/>
            <consortium name="The Broad Institute Genome Sequencing Center for Infectious Disease"/>
            <person name="Wu L."/>
            <person name="Ma J."/>
        </authorList>
    </citation>
    <scope>NUCLEOTIDE SEQUENCE [LARGE SCALE GENOMIC DNA]</scope>
    <source>
        <strain evidence="3">KCTC 42083</strain>
    </source>
</reference>
<sequence length="102" mass="11065">MSNSKRVDLAGLIGVAFWMVLLGALFVGFVYLLSFPWTWVVKATMGLEVLLLALALMMEFSAKDVNGAGGWASFGYILGHAWLVAAMLVFRGLVLLGQWVVA</sequence>
<dbReference type="EMBL" id="BMZN01000006">
    <property type="protein sequence ID" value="GHC59033.1"/>
    <property type="molecule type" value="Genomic_DNA"/>
</dbReference>
<evidence type="ECO:0000313" key="2">
    <source>
        <dbReference type="EMBL" id="GHC59033.1"/>
    </source>
</evidence>
<keyword evidence="1" id="KW-0812">Transmembrane</keyword>
<feature type="transmembrane region" description="Helical" evidence="1">
    <location>
        <begin position="74"/>
        <end position="101"/>
    </location>
</feature>
<feature type="transmembrane region" description="Helical" evidence="1">
    <location>
        <begin position="12"/>
        <end position="33"/>
    </location>
</feature>